<keyword evidence="1" id="KW-0812">Transmembrane</keyword>
<keyword evidence="3" id="KW-1185">Reference proteome</keyword>
<feature type="transmembrane region" description="Helical" evidence="1">
    <location>
        <begin position="30"/>
        <end position="50"/>
    </location>
</feature>
<evidence type="ECO:0000313" key="3">
    <source>
        <dbReference type="Proteomes" id="UP000619033"/>
    </source>
</evidence>
<name>A0A8J7MRH1_9RHOB</name>
<evidence type="ECO:0000256" key="1">
    <source>
        <dbReference type="SAM" id="Phobius"/>
    </source>
</evidence>
<gene>
    <name evidence="2" type="ORF">JI744_05175</name>
</gene>
<protein>
    <submittedName>
        <fullName evidence="2">Uncharacterized protein</fullName>
    </submittedName>
</protein>
<sequence>MTSFANPAAALARALTGSFASIVPASVPAFLLVESIGAALALAVGCWLFSPQPAEG</sequence>
<dbReference type="Proteomes" id="UP000619033">
    <property type="component" value="Unassembled WGS sequence"/>
</dbReference>
<keyword evidence="1" id="KW-0472">Membrane</keyword>
<accession>A0A8J7MRH1</accession>
<organism evidence="2 3">
    <name type="scientific">Fuscibacter oryzae</name>
    <dbReference type="NCBI Taxonomy" id="2803939"/>
    <lineage>
        <taxon>Bacteria</taxon>
        <taxon>Pseudomonadati</taxon>
        <taxon>Pseudomonadota</taxon>
        <taxon>Alphaproteobacteria</taxon>
        <taxon>Rhodobacterales</taxon>
        <taxon>Paracoccaceae</taxon>
        <taxon>Fuscibacter</taxon>
    </lineage>
</organism>
<keyword evidence="1" id="KW-1133">Transmembrane helix</keyword>
<dbReference type="EMBL" id="JAESVP010000002">
    <property type="protein sequence ID" value="MBL4927494.1"/>
    <property type="molecule type" value="Genomic_DNA"/>
</dbReference>
<proteinExistence type="predicted"/>
<comment type="caution">
    <text evidence="2">The sequence shown here is derived from an EMBL/GenBank/DDBJ whole genome shotgun (WGS) entry which is preliminary data.</text>
</comment>
<dbReference type="AlphaFoldDB" id="A0A8J7MRH1"/>
<reference evidence="2" key="1">
    <citation type="submission" date="2021-01" db="EMBL/GenBank/DDBJ databases">
        <title>Genome seq and assembly of Tabrizicola sp. KVB23.</title>
        <authorList>
            <person name="Chhetri G."/>
        </authorList>
    </citation>
    <scope>NUCLEOTIDE SEQUENCE</scope>
    <source>
        <strain evidence="2">KVB23</strain>
    </source>
</reference>
<dbReference type="RefSeq" id="WP_202658622.1">
    <property type="nucleotide sequence ID" value="NZ_JAESVP010000002.1"/>
</dbReference>
<evidence type="ECO:0000313" key="2">
    <source>
        <dbReference type="EMBL" id="MBL4927494.1"/>
    </source>
</evidence>